<evidence type="ECO:0000313" key="2">
    <source>
        <dbReference type="Proteomes" id="UP000007755"/>
    </source>
</evidence>
<dbReference type="InParanoid" id="F4W4S9"/>
<reference evidence="1" key="1">
    <citation type="submission" date="2011-02" db="EMBL/GenBank/DDBJ databases">
        <title>The genome of the leaf-cutting ant Acromyrmex echinatior suggests key adaptations to social evolution and fungus farming.</title>
        <authorList>
            <person name="Nygaard S."/>
            <person name="Zhang G."/>
        </authorList>
    </citation>
    <scope>NUCLEOTIDE SEQUENCE</scope>
</reference>
<keyword evidence="2" id="KW-1185">Reference proteome</keyword>
<proteinExistence type="predicted"/>
<dbReference type="Proteomes" id="UP000007755">
    <property type="component" value="Unassembled WGS sequence"/>
</dbReference>
<evidence type="ECO:0000313" key="1">
    <source>
        <dbReference type="EMBL" id="EGI70798.1"/>
    </source>
</evidence>
<gene>
    <name evidence="1" type="ORF">G5I_00404</name>
</gene>
<dbReference type="AlphaFoldDB" id="F4W4S9"/>
<sequence length="201" mass="23103">MLCIPILNPENRVNEELIRNSIRINNVNYIVTSKLQTYEWIDLEKEGNEKDGVWKDVKADALFRMHLKRKGWSESNVLSAWAQKDKNDNGRVQVNKVTRSAHQAIKYDWLDPQVRTNYAHSLGKHACGFAVLNLFNDRKIKAAACVTIILTFSRRHTPQANQRDSDHITYIHDGLVSLTGTRVKVTTSCRCCLMLPTQGYY</sequence>
<organism evidence="2">
    <name type="scientific">Acromyrmex echinatior</name>
    <name type="common">Panamanian leafcutter ant</name>
    <name type="synonym">Acromyrmex octospinosus echinatior</name>
    <dbReference type="NCBI Taxonomy" id="103372"/>
    <lineage>
        <taxon>Eukaryota</taxon>
        <taxon>Metazoa</taxon>
        <taxon>Ecdysozoa</taxon>
        <taxon>Arthropoda</taxon>
        <taxon>Hexapoda</taxon>
        <taxon>Insecta</taxon>
        <taxon>Pterygota</taxon>
        <taxon>Neoptera</taxon>
        <taxon>Endopterygota</taxon>
        <taxon>Hymenoptera</taxon>
        <taxon>Apocrita</taxon>
        <taxon>Aculeata</taxon>
        <taxon>Formicoidea</taxon>
        <taxon>Formicidae</taxon>
        <taxon>Myrmicinae</taxon>
        <taxon>Acromyrmex</taxon>
    </lineage>
</organism>
<accession>F4W4S9</accession>
<dbReference type="EMBL" id="GL887553">
    <property type="protein sequence ID" value="EGI70798.1"/>
    <property type="molecule type" value="Genomic_DNA"/>
</dbReference>
<protein>
    <submittedName>
        <fullName evidence="1">Uncharacterized protein</fullName>
    </submittedName>
</protein>
<name>F4W4S9_ACREC</name>